<dbReference type="EMBL" id="LAZR01022569">
    <property type="protein sequence ID" value="KKL81414.1"/>
    <property type="molecule type" value="Genomic_DNA"/>
</dbReference>
<comment type="caution">
    <text evidence="1">The sequence shown here is derived from an EMBL/GenBank/DDBJ whole genome shotgun (WGS) entry which is preliminary data.</text>
</comment>
<evidence type="ECO:0000313" key="1">
    <source>
        <dbReference type="EMBL" id="KKL81414.1"/>
    </source>
</evidence>
<organism evidence="1">
    <name type="scientific">marine sediment metagenome</name>
    <dbReference type="NCBI Taxonomy" id="412755"/>
    <lineage>
        <taxon>unclassified sequences</taxon>
        <taxon>metagenomes</taxon>
        <taxon>ecological metagenomes</taxon>
    </lineage>
</organism>
<gene>
    <name evidence="1" type="ORF">LCGC14_1995000</name>
</gene>
<accession>A0A0F9F4S1</accession>
<name>A0A0F9F4S1_9ZZZZ</name>
<proteinExistence type="predicted"/>
<dbReference type="AlphaFoldDB" id="A0A0F9F4S1"/>
<protein>
    <submittedName>
        <fullName evidence="1">Uncharacterized protein</fullName>
    </submittedName>
</protein>
<sequence>MTQGRITIEALDSSTLRGHVLCYGSAPDDVTGLNMTGSGKTLHWVAKRGAIGDWCVYCHWSSHDFVYILSQGDKVINRENIENILDIDDEVWARYRF</sequence>
<reference evidence="1" key="1">
    <citation type="journal article" date="2015" name="Nature">
        <title>Complex archaea that bridge the gap between prokaryotes and eukaryotes.</title>
        <authorList>
            <person name="Spang A."/>
            <person name="Saw J.H."/>
            <person name="Jorgensen S.L."/>
            <person name="Zaremba-Niedzwiedzka K."/>
            <person name="Martijn J."/>
            <person name="Lind A.E."/>
            <person name="van Eijk R."/>
            <person name="Schleper C."/>
            <person name="Guy L."/>
            <person name="Ettema T.J."/>
        </authorList>
    </citation>
    <scope>NUCLEOTIDE SEQUENCE</scope>
</reference>